<dbReference type="InterPro" id="IPR000887">
    <property type="entry name" value="Aldlse_KDPG_KHG"/>
</dbReference>
<dbReference type="SUPFAM" id="SSF51569">
    <property type="entry name" value="Aldolase"/>
    <property type="match status" value="1"/>
</dbReference>
<keyword evidence="7" id="KW-1185">Reference proteome</keyword>
<name>D1CIP7_THET1</name>
<dbReference type="STRING" id="525904.Tter_2730"/>
<dbReference type="NCBIfam" id="TIGR01182">
    <property type="entry name" value="eda"/>
    <property type="match status" value="1"/>
</dbReference>
<dbReference type="InterPro" id="IPR013785">
    <property type="entry name" value="Aldolase_TIM"/>
</dbReference>
<dbReference type="AlphaFoldDB" id="D1CIP7"/>
<comment type="subunit">
    <text evidence="3">Homotrimer.</text>
</comment>
<evidence type="ECO:0000256" key="3">
    <source>
        <dbReference type="ARBA" id="ARBA00011233"/>
    </source>
</evidence>
<keyword evidence="5" id="KW-0119">Carbohydrate metabolism</keyword>
<dbReference type="eggNOG" id="COG0800">
    <property type="taxonomic scope" value="Bacteria"/>
</dbReference>
<comment type="similarity">
    <text evidence="2">Belongs to the KHG/KDPG aldolase family.</text>
</comment>
<sequence>MTLIPPREPIAIVRLDDLSASVELSRALLAGGVGIVEFTLTNRKALDAVENVREHLGDHMIVGAGTVLDAESARSAILAGAQFLVTPVLAPEVIDCGRRYGVPVMCGALTPTEILSAWQAGADFIKVFPARTFGPAYIKDVLAPLPMLRLVPTGGVDAHNCRQYLEAGAYTVALGSNLVNPRKVSEGDWEGITRAASQVVSACRD</sequence>
<reference evidence="7" key="1">
    <citation type="journal article" date="2010" name="Stand. Genomic Sci.">
        <title>Complete genome sequence of 'Thermobaculum terrenum' type strain (YNP1).</title>
        <authorList>
            <person name="Kiss H."/>
            <person name="Cleland D."/>
            <person name="Lapidus A."/>
            <person name="Lucas S."/>
            <person name="Glavina Del Rio T."/>
            <person name="Nolan M."/>
            <person name="Tice H."/>
            <person name="Han C."/>
            <person name="Goodwin L."/>
            <person name="Pitluck S."/>
            <person name="Liolios K."/>
            <person name="Ivanova N."/>
            <person name="Mavromatis K."/>
            <person name="Ovchinnikova G."/>
            <person name="Pati A."/>
            <person name="Chen A."/>
            <person name="Palaniappan K."/>
            <person name="Land M."/>
            <person name="Hauser L."/>
            <person name="Chang Y."/>
            <person name="Jeffries C."/>
            <person name="Lu M."/>
            <person name="Brettin T."/>
            <person name="Detter J."/>
            <person name="Goker M."/>
            <person name="Tindall B."/>
            <person name="Beck B."/>
            <person name="McDermott T."/>
            <person name="Woyke T."/>
            <person name="Bristow J."/>
            <person name="Eisen J."/>
            <person name="Markowitz V."/>
            <person name="Hugenholtz P."/>
            <person name="Kyrpides N."/>
            <person name="Klenk H."/>
            <person name="Cheng J."/>
        </authorList>
    </citation>
    <scope>NUCLEOTIDE SEQUENCE [LARGE SCALE GENOMIC DNA]</scope>
    <source>
        <strain evidence="7">ATCC BAA-798 / YNP1</strain>
    </source>
</reference>
<dbReference type="RefSeq" id="WP_012876648.1">
    <property type="nucleotide sequence ID" value="NC_013526.1"/>
</dbReference>
<evidence type="ECO:0000256" key="4">
    <source>
        <dbReference type="ARBA" id="ARBA00023239"/>
    </source>
</evidence>
<dbReference type="Proteomes" id="UP000000323">
    <property type="component" value="Chromosome 2"/>
</dbReference>
<dbReference type="KEGG" id="ttr:Tter_2730"/>
<dbReference type="HOGENOM" id="CLU_077795_2_0_0"/>
<organism evidence="6 7">
    <name type="scientific">Thermobaculum terrenum (strain ATCC BAA-798 / CCMEE 7001 / YNP1)</name>
    <dbReference type="NCBI Taxonomy" id="525904"/>
    <lineage>
        <taxon>Bacteria</taxon>
        <taxon>Bacillati</taxon>
        <taxon>Chloroflexota</taxon>
        <taxon>Chloroflexia</taxon>
        <taxon>Candidatus Thermobaculales</taxon>
        <taxon>Candidatus Thermobaculaceae</taxon>
        <taxon>Thermobaculum</taxon>
    </lineage>
</organism>
<dbReference type="CDD" id="cd00452">
    <property type="entry name" value="KDPG_aldolase"/>
    <property type="match status" value="1"/>
</dbReference>
<evidence type="ECO:0000256" key="1">
    <source>
        <dbReference type="ARBA" id="ARBA00004761"/>
    </source>
</evidence>
<protein>
    <submittedName>
        <fullName evidence="6">2-dehydro-3-deoxyphosphogluconate aldolase/4-hydroxy-2-oxoglutarate aldolase</fullName>
    </submittedName>
</protein>
<dbReference type="PANTHER" id="PTHR30246">
    <property type="entry name" value="2-KETO-3-DEOXY-6-PHOSPHOGLUCONATE ALDOLASE"/>
    <property type="match status" value="1"/>
</dbReference>
<accession>D1CIP7</accession>
<proteinExistence type="inferred from homology"/>
<evidence type="ECO:0000256" key="2">
    <source>
        <dbReference type="ARBA" id="ARBA00006906"/>
    </source>
</evidence>
<dbReference type="Gene3D" id="3.20.20.70">
    <property type="entry name" value="Aldolase class I"/>
    <property type="match status" value="1"/>
</dbReference>
<comment type="pathway">
    <text evidence="1">Carbohydrate acid metabolism.</text>
</comment>
<dbReference type="EMBL" id="CP001826">
    <property type="protein sequence ID" value="ACZ43617.1"/>
    <property type="molecule type" value="Genomic_DNA"/>
</dbReference>
<dbReference type="Pfam" id="PF01081">
    <property type="entry name" value="Aldolase"/>
    <property type="match status" value="1"/>
</dbReference>
<dbReference type="OrthoDB" id="9805177at2"/>
<keyword evidence="4" id="KW-0456">Lyase</keyword>
<evidence type="ECO:0000313" key="6">
    <source>
        <dbReference type="EMBL" id="ACZ43617.1"/>
    </source>
</evidence>
<dbReference type="PANTHER" id="PTHR30246:SF1">
    <property type="entry name" value="2-DEHYDRO-3-DEOXY-6-PHOSPHOGALACTONATE ALDOLASE-RELATED"/>
    <property type="match status" value="1"/>
</dbReference>
<evidence type="ECO:0000313" key="7">
    <source>
        <dbReference type="Proteomes" id="UP000000323"/>
    </source>
</evidence>
<dbReference type="GO" id="GO:0016829">
    <property type="term" value="F:lyase activity"/>
    <property type="evidence" value="ECO:0007669"/>
    <property type="project" value="UniProtKB-KW"/>
</dbReference>
<gene>
    <name evidence="6" type="ordered locus">Tter_2730</name>
</gene>
<evidence type="ECO:0000256" key="5">
    <source>
        <dbReference type="ARBA" id="ARBA00023277"/>
    </source>
</evidence>